<dbReference type="InterPro" id="IPR036271">
    <property type="entry name" value="Tet_transcr_reg_TetR-rel_C_sf"/>
</dbReference>
<dbReference type="PROSITE" id="PS50977">
    <property type="entry name" value="HTH_TETR_2"/>
    <property type="match status" value="1"/>
</dbReference>
<protein>
    <submittedName>
        <fullName evidence="5">AcrR family transcriptional regulator</fullName>
    </submittedName>
</protein>
<proteinExistence type="predicted"/>
<evidence type="ECO:0000259" key="4">
    <source>
        <dbReference type="PROSITE" id="PS50977"/>
    </source>
</evidence>
<organism evidence="5 6">
    <name type="scientific">Nonomuraea thailandensis</name>
    <dbReference type="NCBI Taxonomy" id="1188745"/>
    <lineage>
        <taxon>Bacteria</taxon>
        <taxon>Bacillati</taxon>
        <taxon>Actinomycetota</taxon>
        <taxon>Actinomycetes</taxon>
        <taxon>Streptosporangiales</taxon>
        <taxon>Streptosporangiaceae</taxon>
        <taxon>Nonomuraea</taxon>
    </lineage>
</organism>
<comment type="caution">
    <text evidence="5">The sequence shown here is derived from an EMBL/GenBank/DDBJ whole genome shotgun (WGS) entry which is preliminary data.</text>
</comment>
<sequence length="210" mass="22052">MNRTGRRPGASTTREEILAAAAEAFSTGGFEATSMRQVAAAAGVDPALVRRFFGSKEQLFGAVVTDVFQPERAVAMLLDGPRGRLGERLVTYVLGLLGEVERPGPLLGLMRSAATSEPAAALIRSFLADDMLGEVTRRLGVDRPELRAALAAGQLVGLAITRYAVRADALVAAGPDELAGWVAPALQRYLTGRAPGPRPTPPPGTTPDHD</sequence>
<dbReference type="SUPFAM" id="SSF46689">
    <property type="entry name" value="Homeodomain-like"/>
    <property type="match status" value="1"/>
</dbReference>
<reference evidence="5" key="1">
    <citation type="submission" date="2022-06" db="EMBL/GenBank/DDBJ databases">
        <title>Sequencing the genomes of 1000 actinobacteria strains.</title>
        <authorList>
            <person name="Klenk H.-P."/>
        </authorList>
    </citation>
    <scope>NUCLEOTIDE SEQUENCE</scope>
    <source>
        <strain evidence="5">DSM 46694</strain>
    </source>
</reference>
<dbReference type="Proteomes" id="UP001139648">
    <property type="component" value="Unassembled WGS sequence"/>
</dbReference>
<dbReference type="Gene3D" id="1.10.357.10">
    <property type="entry name" value="Tetracycline Repressor, domain 2"/>
    <property type="match status" value="1"/>
</dbReference>
<gene>
    <name evidence="5" type="ORF">HD597_006285</name>
</gene>
<feature type="domain" description="HTH tetR-type" evidence="4">
    <location>
        <begin position="11"/>
        <end position="71"/>
    </location>
</feature>
<dbReference type="InterPro" id="IPR009057">
    <property type="entry name" value="Homeodomain-like_sf"/>
</dbReference>
<feature type="DNA-binding region" description="H-T-H motif" evidence="2">
    <location>
        <begin position="34"/>
        <end position="53"/>
    </location>
</feature>
<dbReference type="Pfam" id="PF17920">
    <property type="entry name" value="TetR_C_16"/>
    <property type="match status" value="1"/>
</dbReference>
<dbReference type="PANTHER" id="PTHR30055:SF235">
    <property type="entry name" value="TRANSCRIPTIONAL REGULATORY PROTEIN"/>
    <property type="match status" value="1"/>
</dbReference>
<dbReference type="SUPFAM" id="SSF48498">
    <property type="entry name" value="Tetracyclin repressor-like, C-terminal domain"/>
    <property type="match status" value="1"/>
</dbReference>
<dbReference type="AlphaFoldDB" id="A0A9X2GK31"/>
<evidence type="ECO:0000256" key="3">
    <source>
        <dbReference type="SAM" id="MobiDB-lite"/>
    </source>
</evidence>
<keyword evidence="1 2" id="KW-0238">DNA-binding</keyword>
<dbReference type="InterPro" id="IPR041678">
    <property type="entry name" value="TetR_C_16"/>
</dbReference>
<feature type="compositionally biased region" description="Pro residues" evidence="3">
    <location>
        <begin position="196"/>
        <end position="210"/>
    </location>
</feature>
<dbReference type="RefSeq" id="WP_253746591.1">
    <property type="nucleotide sequence ID" value="NZ_BAABKA010000007.1"/>
</dbReference>
<dbReference type="InterPro" id="IPR050109">
    <property type="entry name" value="HTH-type_TetR-like_transc_reg"/>
</dbReference>
<evidence type="ECO:0000256" key="2">
    <source>
        <dbReference type="PROSITE-ProRule" id="PRU00335"/>
    </source>
</evidence>
<evidence type="ECO:0000313" key="5">
    <source>
        <dbReference type="EMBL" id="MCP2359265.1"/>
    </source>
</evidence>
<dbReference type="Gene3D" id="1.10.10.60">
    <property type="entry name" value="Homeodomain-like"/>
    <property type="match status" value="1"/>
</dbReference>
<dbReference type="PANTHER" id="PTHR30055">
    <property type="entry name" value="HTH-TYPE TRANSCRIPTIONAL REGULATOR RUTR"/>
    <property type="match status" value="1"/>
</dbReference>
<evidence type="ECO:0000313" key="6">
    <source>
        <dbReference type="Proteomes" id="UP001139648"/>
    </source>
</evidence>
<keyword evidence="6" id="KW-1185">Reference proteome</keyword>
<accession>A0A9X2GK31</accession>
<dbReference type="GO" id="GO:0000976">
    <property type="term" value="F:transcription cis-regulatory region binding"/>
    <property type="evidence" value="ECO:0007669"/>
    <property type="project" value="TreeGrafter"/>
</dbReference>
<dbReference type="GO" id="GO:0003700">
    <property type="term" value="F:DNA-binding transcription factor activity"/>
    <property type="evidence" value="ECO:0007669"/>
    <property type="project" value="TreeGrafter"/>
</dbReference>
<name>A0A9X2GK31_9ACTN</name>
<evidence type="ECO:0000256" key="1">
    <source>
        <dbReference type="ARBA" id="ARBA00023125"/>
    </source>
</evidence>
<dbReference type="InterPro" id="IPR001647">
    <property type="entry name" value="HTH_TetR"/>
</dbReference>
<feature type="region of interest" description="Disordered" evidence="3">
    <location>
        <begin position="191"/>
        <end position="210"/>
    </location>
</feature>
<dbReference type="EMBL" id="JAMZEB010000002">
    <property type="protein sequence ID" value="MCP2359265.1"/>
    <property type="molecule type" value="Genomic_DNA"/>
</dbReference>
<dbReference type="Pfam" id="PF00440">
    <property type="entry name" value="TetR_N"/>
    <property type="match status" value="1"/>
</dbReference>
<dbReference type="PRINTS" id="PR00455">
    <property type="entry name" value="HTHTETR"/>
</dbReference>